<name>A0A024CI08_9SYNE</name>
<dbReference type="AlphaFoldDB" id="A0A024CI08"/>
<evidence type="ECO:0000256" key="1">
    <source>
        <dbReference type="SAM" id="MobiDB-lite"/>
    </source>
</evidence>
<protein>
    <submittedName>
        <fullName evidence="2">Uncharacterized protein</fullName>
    </submittedName>
</protein>
<reference evidence="2" key="1">
    <citation type="journal article" date="2014" name="FEMS Microbiol. Ecol.">
        <title>Development of a targeted metagenomic approach to study a genomic region involved in light harvesting in marine Synechococcus.</title>
        <authorList>
            <person name="Humily F."/>
            <person name="Farrant G.K."/>
            <person name="Marie D."/>
            <person name="Perennou M."/>
            <person name="Mazard S."/>
            <person name="Labadie K."/>
            <person name="Aury J.-M."/>
            <person name="Wincker P."/>
            <person name="Nicolas Segui A."/>
            <person name="Scanlan D.J."/>
            <person name="Garczarek L."/>
        </authorList>
    </citation>
    <scope>NUCLEOTIDE SEQUENCE</scope>
</reference>
<sequence>MSAEFTPMSTSSQDMIQQLSGQLHLVSEIAESLTLRLLALEEKHHELSAHLESVEPEQADDSNSFLLLADSSDRLEQLRGLLHERNEEPIQLETPRLEAVDDSPVDPGPTMDEPEDFDLEPTVYVNDSQEPPSDTLDPEMEQIDELLSA</sequence>
<proteinExistence type="predicted"/>
<accession>A0A024CI08</accession>
<feature type="region of interest" description="Disordered" evidence="1">
    <location>
        <begin position="84"/>
        <end position="149"/>
    </location>
</feature>
<gene>
    <name evidence="2" type="primary">unk2</name>
</gene>
<organism evidence="2">
    <name type="scientific">uncultured Synechococcus sp</name>
    <dbReference type="NCBI Taxonomy" id="154535"/>
    <lineage>
        <taxon>Bacteria</taxon>
        <taxon>Bacillati</taxon>
        <taxon>Cyanobacteriota</taxon>
        <taxon>Cyanophyceae</taxon>
        <taxon>Synechococcales</taxon>
        <taxon>Synechococcaceae</taxon>
        <taxon>Synechococcus</taxon>
        <taxon>environmental samples</taxon>
    </lineage>
</organism>
<evidence type="ECO:0000313" key="2">
    <source>
        <dbReference type="EMBL" id="AHZ34072.1"/>
    </source>
</evidence>
<dbReference type="EMBL" id="KF846556">
    <property type="protein sequence ID" value="AHZ34072.1"/>
    <property type="molecule type" value="Genomic_DNA"/>
</dbReference>
<feature type="compositionally biased region" description="Acidic residues" evidence="1">
    <location>
        <begin position="136"/>
        <end position="149"/>
    </location>
</feature>